<evidence type="ECO:0000256" key="6">
    <source>
        <dbReference type="ARBA" id="ARBA00032734"/>
    </source>
</evidence>
<dbReference type="OMA" id="YDEEPVW"/>
<feature type="region of interest" description="Disordered" evidence="9">
    <location>
        <begin position="493"/>
        <end position="516"/>
    </location>
</feature>
<dbReference type="PANTHER" id="PTHR21362:SF1">
    <property type="entry name" value="ACROSIN-BINDING PROTEIN"/>
    <property type="match status" value="1"/>
</dbReference>
<keyword evidence="5" id="KW-0968">Cytoplasmic vesicle</keyword>
<evidence type="ECO:0000256" key="5">
    <source>
        <dbReference type="ARBA" id="ARBA00023329"/>
    </source>
</evidence>
<evidence type="ECO:0000256" key="8">
    <source>
        <dbReference type="ARBA" id="ARBA00045517"/>
    </source>
</evidence>
<dbReference type="AlphaFoldDB" id="A0A6I8PBM0"/>
<dbReference type="InterPro" id="IPR009865">
    <property type="entry name" value="Proacrosin-bd"/>
</dbReference>
<evidence type="ECO:0000256" key="9">
    <source>
        <dbReference type="SAM" id="MobiDB-lite"/>
    </source>
</evidence>
<feature type="domain" description="Kazal-like" evidence="10">
    <location>
        <begin position="466"/>
        <end position="490"/>
    </location>
</feature>
<dbReference type="GeneTree" id="ENSGT00390000000826"/>
<proteinExistence type="predicted"/>
<protein>
    <recommendedName>
        <fullName evidence="2">Acrosin-binding protein</fullName>
    </recommendedName>
    <alternativeName>
        <fullName evidence="6">Acrosin-binding protein, 60 kDa form</fullName>
    </alternativeName>
    <alternativeName>
        <fullName evidence="7">Proacrosin-binding protein sp32</fullName>
    </alternativeName>
</protein>
<keyword evidence="3" id="KW-0597">Phosphoprotein</keyword>
<name>A0A6I8PBM0_ORNAN</name>
<sequence length="593" mass="63751">MGPGGPVRSWGGEGGSRLRVRCPQRCSWRRCGRARARAAPLRRAGRPTRSAASKPPNAASATDPTPATTPAPLCPGVRTRGTLPPQTPALCSPLFSPSPYYPSWGGSLPGLVCSDFPYTYWFPFFCQFAPSRCVGHFYYAKVRLGARGGWRQECVGNEGLRYPSPSLSPSWAKGLSISIKELLQSSLSLEGPDLSRPNGISPGPLDKAPPGPKAQAKAPALPRPSPEAGAKAPSGPGPGAVREVRGLSMPRDGPDGPFLPHRGGCPSLAFRLFAVPGSWHYPRDGCGGWSGSRAAGPSVWTEGVSHGGPLPLPSLQTLPHDAALLVLCFALLRDSCTRSPAAWAWQRIENETLGFGDTVCDSHGRRHLSSCPLCAFCSLKLEQCQEESTLKREFCGPSHQTPFSSPFLASGGGLTKGLYYGLEVFGGLRMAFWCGRLAVQGCEETRVSGWLQAEFLSFQRGDFPTKICDSNKVEYPNYCAFKSRQCLLYSRDSQKVRPPPPTPNPPHRNHAPFSPWVGGGAETPSRLLIGWANPRVGAAPMVGVTCTQNPPPSPAQVFRQSCQRNESYSQLSEASAEEAVLSWSREFGRLTQG</sequence>
<feature type="compositionally biased region" description="Low complexity" evidence="9">
    <location>
        <begin position="213"/>
        <end position="234"/>
    </location>
</feature>
<keyword evidence="12" id="KW-1185">Reference proteome</keyword>
<evidence type="ECO:0000256" key="4">
    <source>
        <dbReference type="ARBA" id="ARBA00022729"/>
    </source>
</evidence>
<evidence type="ECO:0000259" key="10">
    <source>
        <dbReference type="Pfam" id="PF07648"/>
    </source>
</evidence>
<accession>A0A6I8PBM0</accession>
<dbReference type="Ensembl" id="ENSOANT00000048419.1">
    <property type="protein sequence ID" value="ENSOANP00000051888.1"/>
    <property type="gene ID" value="ENSOANG00000037768.1"/>
</dbReference>
<evidence type="ECO:0000313" key="11">
    <source>
        <dbReference type="Ensembl" id="ENSOANP00000051888.1"/>
    </source>
</evidence>
<feature type="compositionally biased region" description="Pro residues" evidence="9">
    <location>
        <begin position="497"/>
        <end position="506"/>
    </location>
</feature>
<dbReference type="Pfam" id="PF07222">
    <property type="entry name" value="PBP_sp32"/>
    <property type="match status" value="1"/>
</dbReference>
<reference evidence="11" key="2">
    <citation type="submission" date="2025-09" db="UniProtKB">
        <authorList>
            <consortium name="Ensembl"/>
        </authorList>
    </citation>
    <scope>IDENTIFICATION</scope>
    <source>
        <strain evidence="11">Glennie</strain>
    </source>
</reference>
<dbReference type="Bgee" id="ENSOANG00000037768">
    <property type="expression patterns" value="Expressed in testis and 4 other cell types or tissues"/>
</dbReference>
<dbReference type="InterPro" id="IPR002350">
    <property type="entry name" value="Kazal_dom"/>
</dbReference>
<dbReference type="Pfam" id="PF07648">
    <property type="entry name" value="Kazal_2"/>
    <property type="match status" value="1"/>
</dbReference>
<dbReference type="PANTHER" id="PTHR21362">
    <property type="entry name" value="ACROSIN-BINDING PROTEIN"/>
    <property type="match status" value="1"/>
</dbReference>
<evidence type="ECO:0000256" key="7">
    <source>
        <dbReference type="ARBA" id="ARBA00033453"/>
    </source>
</evidence>
<evidence type="ECO:0000256" key="1">
    <source>
        <dbReference type="ARBA" id="ARBA00004218"/>
    </source>
</evidence>
<dbReference type="InParanoid" id="A0A6I8PBM0"/>
<feature type="compositionally biased region" description="Low complexity" evidence="9">
    <location>
        <begin position="37"/>
        <end position="66"/>
    </location>
</feature>
<feature type="region of interest" description="Disordered" evidence="9">
    <location>
        <begin position="191"/>
        <end position="260"/>
    </location>
</feature>
<dbReference type="FunCoup" id="A0A6I8PBM0">
    <property type="interactions" value="42"/>
</dbReference>
<evidence type="ECO:0000313" key="12">
    <source>
        <dbReference type="Proteomes" id="UP000002279"/>
    </source>
</evidence>
<organism evidence="11 12">
    <name type="scientific">Ornithorhynchus anatinus</name>
    <name type="common">Duckbill platypus</name>
    <dbReference type="NCBI Taxonomy" id="9258"/>
    <lineage>
        <taxon>Eukaryota</taxon>
        <taxon>Metazoa</taxon>
        <taxon>Chordata</taxon>
        <taxon>Craniata</taxon>
        <taxon>Vertebrata</taxon>
        <taxon>Euteleostomi</taxon>
        <taxon>Mammalia</taxon>
        <taxon>Monotremata</taxon>
        <taxon>Ornithorhynchidae</taxon>
        <taxon>Ornithorhynchus</taxon>
    </lineage>
</organism>
<comment type="subcellular location">
    <subcellularLocation>
        <location evidence="1">Cytoplasmic vesicle</location>
        <location evidence="1">Secretory vesicle</location>
        <location evidence="1">Acrosome</location>
    </subcellularLocation>
</comment>
<reference evidence="11" key="1">
    <citation type="submission" date="2025-08" db="UniProtKB">
        <authorList>
            <consortium name="Ensembl"/>
        </authorList>
    </citation>
    <scope>IDENTIFICATION</scope>
    <source>
        <strain evidence="11">Glennie</strain>
    </source>
</reference>
<comment type="function">
    <text evidence="8">Acrosomal protein that maintains proacrosin (pro-ACR) as an enzymatically inactive zymogen in the acrosome. Involved also in the acrosome formation.</text>
</comment>
<dbReference type="Proteomes" id="UP000002279">
    <property type="component" value="Unplaced"/>
</dbReference>
<evidence type="ECO:0000256" key="3">
    <source>
        <dbReference type="ARBA" id="ARBA00022553"/>
    </source>
</evidence>
<dbReference type="GO" id="GO:0001669">
    <property type="term" value="C:acrosomal vesicle"/>
    <property type="evidence" value="ECO:0000318"/>
    <property type="project" value="GO_Central"/>
</dbReference>
<feature type="region of interest" description="Disordered" evidence="9">
    <location>
        <begin position="29"/>
        <end position="73"/>
    </location>
</feature>
<evidence type="ECO:0000256" key="2">
    <source>
        <dbReference type="ARBA" id="ARBA00018940"/>
    </source>
</evidence>
<keyword evidence="4" id="KW-0732">Signal</keyword>